<dbReference type="Gene3D" id="1.25.40.20">
    <property type="entry name" value="Ankyrin repeat-containing domain"/>
    <property type="match status" value="3"/>
</dbReference>
<feature type="repeat" description="ANK" evidence="3">
    <location>
        <begin position="287"/>
        <end position="319"/>
    </location>
</feature>
<reference evidence="7" key="1">
    <citation type="submission" date="2017-02" db="UniProtKB">
        <authorList>
            <consortium name="WormBaseParasite"/>
        </authorList>
    </citation>
    <scope>IDENTIFICATION</scope>
</reference>
<evidence type="ECO:0000256" key="4">
    <source>
        <dbReference type="SAM" id="MobiDB-lite"/>
    </source>
</evidence>
<evidence type="ECO:0000256" key="1">
    <source>
        <dbReference type="ARBA" id="ARBA00022737"/>
    </source>
</evidence>
<evidence type="ECO:0000256" key="3">
    <source>
        <dbReference type="PROSITE-ProRule" id="PRU00023"/>
    </source>
</evidence>
<dbReference type="EMBL" id="UZAD01013578">
    <property type="protein sequence ID" value="VDN95444.1"/>
    <property type="molecule type" value="Genomic_DNA"/>
</dbReference>
<gene>
    <name evidence="5" type="ORF">BPAG_LOCUS14259</name>
</gene>
<dbReference type="Pfam" id="PF12796">
    <property type="entry name" value="Ank_2"/>
    <property type="match status" value="4"/>
</dbReference>
<feature type="repeat" description="ANK" evidence="3">
    <location>
        <begin position="353"/>
        <end position="385"/>
    </location>
</feature>
<reference evidence="5 6" key="2">
    <citation type="submission" date="2018-11" db="EMBL/GenBank/DDBJ databases">
        <authorList>
            <consortium name="Pathogen Informatics"/>
        </authorList>
    </citation>
    <scope>NUCLEOTIDE SEQUENCE [LARGE SCALE GENOMIC DNA]</scope>
</reference>
<dbReference type="Proteomes" id="UP000278627">
    <property type="component" value="Unassembled WGS sequence"/>
</dbReference>
<evidence type="ECO:0000313" key="6">
    <source>
        <dbReference type="Proteomes" id="UP000278627"/>
    </source>
</evidence>
<feature type="region of interest" description="Disordered" evidence="4">
    <location>
        <begin position="217"/>
        <end position="251"/>
    </location>
</feature>
<keyword evidence="2 3" id="KW-0040">ANK repeat</keyword>
<organism evidence="7">
    <name type="scientific">Brugia pahangi</name>
    <name type="common">Filarial nematode worm</name>
    <dbReference type="NCBI Taxonomy" id="6280"/>
    <lineage>
        <taxon>Eukaryota</taxon>
        <taxon>Metazoa</taxon>
        <taxon>Ecdysozoa</taxon>
        <taxon>Nematoda</taxon>
        <taxon>Chromadorea</taxon>
        <taxon>Rhabditida</taxon>
        <taxon>Spirurina</taxon>
        <taxon>Spiruromorpha</taxon>
        <taxon>Filarioidea</taxon>
        <taxon>Onchocercidae</taxon>
        <taxon>Brugia</taxon>
    </lineage>
</organism>
<proteinExistence type="predicted"/>
<sequence>MDSDSVRLTDSSIKKSEKTASAGTSAASKMRILNSKRGRVRIMNELKPFLPLLPDIADMEIKEQKHLFQQLYSAGIAASASLHKWLTMSAAQQFPRYCAKFGGTACIGGMKDDLCIDSTQVEKAYDIATTIQNTQLSPSQQIPFTSEDAEALKTLSRSGILDDAVESLRQFPSLEEDLLGLKEDLAAASLITPDIAAAALSAFAAATLRRPPTRTIESLMASSQDPVTTNGGPDSTDDESLELNLSEDESEDNGDMLLNLAVSAGYLDLTKELVEIRGNPNYVSINNDRTPLMEACCAGHSDIVKHLLEHGADMNAMSATKNTPLIYASAAGNVECASLLLDYGCDITIRNDNGHCALMEAASSGYLDVVSLLVQHGFQVLPCNQNDLKVGLCDRFTRNALKHAEKAVVIDLHETEFYNRAFQESALTLAAYKGHYDVVQYLLEKGANKHKEELHTALMEASMDGHYEVAKLLLDNGAPVNLASDSFESPLTLAACGGHPDLVCDFVRLLLERGAIVEEVNDEGYTPLMEASREGHLEVVRLLIKFGAKVNIQTDETGETALTLAACGGFKKNIQFDLSHRSACRQINMPFFRDVVELLVRSDAHLDIGANTPLMEAAQEGHLDTVRFILSEMCSLGLPIDATTTANSNTALTYAAENGHLDVCAALIEFGANIARSSSRKWAYSLNESGEEWELQC</sequence>
<feature type="repeat" description="ANK" evidence="3">
    <location>
        <begin position="523"/>
        <end position="555"/>
    </location>
</feature>
<name>A0A0N4TZ61_BRUPA</name>
<protein>
    <submittedName>
        <fullName evidence="7">ANK_REP_REGION domain-containing protein</fullName>
    </submittedName>
</protein>
<dbReference type="InterPro" id="IPR036770">
    <property type="entry name" value="Ankyrin_rpt-contain_sf"/>
</dbReference>
<dbReference type="SUPFAM" id="SSF48403">
    <property type="entry name" value="Ankyrin repeat"/>
    <property type="match status" value="2"/>
</dbReference>
<feature type="repeat" description="ANK" evidence="3">
    <location>
        <begin position="486"/>
        <end position="522"/>
    </location>
</feature>
<evidence type="ECO:0000313" key="7">
    <source>
        <dbReference type="WBParaSite" id="BPAG_0001433101-mRNA-1"/>
    </source>
</evidence>
<evidence type="ECO:0000313" key="5">
    <source>
        <dbReference type="EMBL" id="VDN95444.1"/>
    </source>
</evidence>
<keyword evidence="6" id="KW-1185">Reference proteome</keyword>
<dbReference type="InterPro" id="IPR002110">
    <property type="entry name" value="Ankyrin_rpt"/>
</dbReference>
<dbReference type="InterPro" id="IPR051631">
    <property type="entry name" value="Ankyrin-KH/SAM_domain"/>
</dbReference>
<feature type="compositionally biased region" description="Acidic residues" evidence="4">
    <location>
        <begin position="235"/>
        <end position="251"/>
    </location>
</feature>
<dbReference type="WBParaSite" id="BPAG_0001433101-mRNA-1">
    <property type="protein sequence ID" value="BPAG_0001433101-mRNA-1"/>
    <property type="gene ID" value="BPAG_0001433101"/>
</dbReference>
<dbReference type="PANTHER" id="PTHR23206:SF8">
    <property type="entry name" value="ANKYRIN REPEAT AND KH DOMAIN-CONTAINING 1"/>
    <property type="match status" value="1"/>
</dbReference>
<dbReference type="SMART" id="SM00248">
    <property type="entry name" value="ANK"/>
    <property type="match status" value="11"/>
</dbReference>
<accession>A0A0N4TZ61</accession>
<feature type="repeat" description="ANK" evidence="3">
    <location>
        <begin position="647"/>
        <end position="679"/>
    </location>
</feature>
<dbReference type="STRING" id="6280.A0A0N4TZ61"/>
<dbReference type="PANTHER" id="PTHR23206">
    <property type="entry name" value="MASK PROTEIN"/>
    <property type="match status" value="1"/>
</dbReference>
<feature type="repeat" description="ANK" evidence="3">
    <location>
        <begin position="422"/>
        <end position="454"/>
    </location>
</feature>
<feature type="repeat" description="ANK" evidence="3">
    <location>
        <begin position="320"/>
        <end position="352"/>
    </location>
</feature>
<dbReference type="AlphaFoldDB" id="A0A0N4TZ61"/>
<feature type="compositionally biased region" description="Polar residues" evidence="4">
    <location>
        <begin position="220"/>
        <end position="233"/>
    </location>
</feature>
<keyword evidence="1" id="KW-0677">Repeat</keyword>
<dbReference type="PROSITE" id="PS50297">
    <property type="entry name" value="ANK_REP_REGION"/>
    <property type="match status" value="7"/>
</dbReference>
<evidence type="ECO:0000256" key="2">
    <source>
        <dbReference type="ARBA" id="ARBA00023043"/>
    </source>
</evidence>
<feature type="repeat" description="ANK" evidence="3">
    <location>
        <begin position="453"/>
        <end position="485"/>
    </location>
</feature>
<feature type="compositionally biased region" description="Basic and acidic residues" evidence="4">
    <location>
        <begin position="1"/>
        <end position="18"/>
    </location>
</feature>
<dbReference type="PROSITE" id="PS50088">
    <property type="entry name" value="ANK_REPEAT"/>
    <property type="match status" value="8"/>
</dbReference>
<feature type="region of interest" description="Disordered" evidence="4">
    <location>
        <begin position="1"/>
        <end position="22"/>
    </location>
</feature>